<accession>A0A1V6LNI6</accession>
<dbReference type="Proteomes" id="UP000191680">
    <property type="component" value="Unassembled WGS sequence"/>
</dbReference>
<keyword evidence="1" id="KW-0808">Transferase</keyword>
<dbReference type="InterPro" id="IPR044843">
    <property type="entry name" value="Trans_IPPS_bact-type"/>
</dbReference>
<dbReference type="Gene3D" id="1.10.600.10">
    <property type="entry name" value="Farnesyl Diphosphate Synthase"/>
    <property type="match status" value="1"/>
</dbReference>
<dbReference type="GO" id="GO:0016117">
    <property type="term" value="P:carotenoid biosynthetic process"/>
    <property type="evidence" value="ECO:0007669"/>
    <property type="project" value="UniProtKB-ARBA"/>
</dbReference>
<dbReference type="OrthoDB" id="9787280at2"/>
<dbReference type="InterPro" id="IPR008949">
    <property type="entry name" value="Isoprenoid_synthase_dom_sf"/>
</dbReference>
<dbReference type="InterPro" id="IPR019845">
    <property type="entry name" value="Squalene/phytoene_synthase_CS"/>
</dbReference>
<keyword evidence="3" id="KW-1185">Reference proteome</keyword>
<evidence type="ECO:0000313" key="2">
    <source>
        <dbReference type="EMBL" id="OQD41761.1"/>
    </source>
</evidence>
<name>A0A1V6LNI6_9FLAO</name>
<dbReference type="InterPro" id="IPR033904">
    <property type="entry name" value="Trans_IPPS_HH"/>
</dbReference>
<dbReference type="GO" id="GO:0051996">
    <property type="term" value="F:squalene synthase [NAD(P)H] activity"/>
    <property type="evidence" value="ECO:0007669"/>
    <property type="project" value="InterPro"/>
</dbReference>
<dbReference type="SFLD" id="SFLDS00005">
    <property type="entry name" value="Isoprenoid_Synthase_Type_I"/>
    <property type="match status" value="1"/>
</dbReference>
<dbReference type="PANTHER" id="PTHR31480">
    <property type="entry name" value="BIFUNCTIONAL LYCOPENE CYCLASE/PHYTOENE SYNTHASE"/>
    <property type="match status" value="1"/>
</dbReference>
<proteinExistence type="predicted"/>
<dbReference type="SUPFAM" id="SSF48576">
    <property type="entry name" value="Terpenoid synthases"/>
    <property type="match status" value="1"/>
</dbReference>
<reference evidence="2 3" key="1">
    <citation type="submission" date="2016-12" db="EMBL/GenBank/DDBJ databases">
        <authorList>
            <person name="Song W.-J."/>
            <person name="Kurnit D.M."/>
        </authorList>
    </citation>
    <scope>NUCLEOTIDE SEQUENCE [LARGE SCALE GENOMIC DNA]</scope>
    <source>
        <strain evidence="2 3">HSG9</strain>
    </source>
</reference>
<dbReference type="RefSeq" id="WP_080319807.1">
    <property type="nucleotide sequence ID" value="NZ_MTBC01000011.1"/>
</dbReference>
<sequence length="279" mass="32061">MKSIFDHVSYGCSKLVTESYSTSFSLATKMLAPSIRGDIYNIYGFVRFADEIVDTFHDYDKPTLFAAFEKDLKDAIEHKISLNPILNSFQYTFHKYDIPMHLVDAFMKSMRMDLNKKDYVTVDEFKEYIYGSADVVGLMCLCVFVDGDKEQYNNLKDAAMALGSAFQKVNFLRDLKADYEQLERSYFPNTNLSALDEASKRSIVEEIEADFAKGYAGIKNLPATAKFGVYTAYRYYTKLLSKLKNTPPLEIKNARIRVPNYQKFGLLAHSYLNYKLQLV</sequence>
<dbReference type="Pfam" id="PF00494">
    <property type="entry name" value="SQS_PSY"/>
    <property type="match status" value="1"/>
</dbReference>
<dbReference type="PROSITE" id="PS01045">
    <property type="entry name" value="SQUALEN_PHYTOEN_SYN_2"/>
    <property type="match status" value="1"/>
</dbReference>
<dbReference type="EMBL" id="MTBC01000011">
    <property type="protein sequence ID" value="OQD41761.1"/>
    <property type="molecule type" value="Genomic_DNA"/>
</dbReference>
<protein>
    <submittedName>
        <fullName evidence="2">Phytoene synthase</fullName>
    </submittedName>
</protein>
<dbReference type="SFLD" id="SFLDG01018">
    <property type="entry name" value="Squalene/Phytoene_Synthase_Lik"/>
    <property type="match status" value="1"/>
</dbReference>
<dbReference type="GO" id="GO:0004311">
    <property type="term" value="F:geranylgeranyl diphosphate synthase activity"/>
    <property type="evidence" value="ECO:0007669"/>
    <property type="project" value="InterPro"/>
</dbReference>
<dbReference type="SFLD" id="SFLDG01212">
    <property type="entry name" value="Phytoene_synthase_like"/>
    <property type="match status" value="1"/>
</dbReference>
<evidence type="ECO:0000313" key="3">
    <source>
        <dbReference type="Proteomes" id="UP000191680"/>
    </source>
</evidence>
<comment type="caution">
    <text evidence="2">The sequence shown here is derived from an EMBL/GenBank/DDBJ whole genome shotgun (WGS) entry which is preliminary data.</text>
</comment>
<dbReference type="AlphaFoldDB" id="A0A1V6LNI6"/>
<gene>
    <name evidence="2" type="ORF">BUL40_14285</name>
</gene>
<dbReference type="InterPro" id="IPR002060">
    <property type="entry name" value="Squ/phyt_synthse"/>
</dbReference>
<organism evidence="2 3">
    <name type="scientific">Croceivirga radicis</name>
    <dbReference type="NCBI Taxonomy" id="1929488"/>
    <lineage>
        <taxon>Bacteria</taxon>
        <taxon>Pseudomonadati</taxon>
        <taxon>Bacteroidota</taxon>
        <taxon>Flavobacteriia</taxon>
        <taxon>Flavobacteriales</taxon>
        <taxon>Flavobacteriaceae</taxon>
        <taxon>Croceivirga</taxon>
    </lineage>
</organism>
<evidence type="ECO:0000256" key="1">
    <source>
        <dbReference type="ARBA" id="ARBA00022679"/>
    </source>
</evidence>
<dbReference type="CDD" id="cd00683">
    <property type="entry name" value="Trans_IPPS_HH"/>
    <property type="match status" value="1"/>
</dbReference>